<comment type="catalytic activity">
    <reaction evidence="1 11">
        <text>Endohydrolysis of (1-&gt;4)-beta-D-xylosidic linkages in xylans.</text>
        <dbReference type="EC" id="3.2.1.8"/>
    </reaction>
</comment>
<accession>A0AAD4GPN5</accession>
<evidence type="ECO:0000256" key="7">
    <source>
        <dbReference type="ARBA" id="ARBA00022801"/>
    </source>
</evidence>
<evidence type="ECO:0000256" key="1">
    <source>
        <dbReference type="ARBA" id="ARBA00000681"/>
    </source>
</evidence>
<dbReference type="PROSITE" id="PS51760">
    <property type="entry name" value="GH10_2"/>
    <property type="match status" value="1"/>
</dbReference>
<keyword evidence="5" id="KW-0964">Secreted</keyword>
<evidence type="ECO:0000256" key="2">
    <source>
        <dbReference type="ARBA" id="ARBA00004613"/>
    </source>
</evidence>
<feature type="chain" id="PRO_5042129404" description="Beta-xylanase" evidence="12">
    <location>
        <begin position="17"/>
        <end position="357"/>
    </location>
</feature>
<dbReference type="PANTHER" id="PTHR31490">
    <property type="entry name" value="GLYCOSYL HYDROLASE"/>
    <property type="match status" value="1"/>
</dbReference>
<keyword evidence="9 11" id="KW-0119">Carbohydrate metabolism</keyword>
<evidence type="ECO:0000313" key="14">
    <source>
        <dbReference type="EMBL" id="KAF9884636.1"/>
    </source>
</evidence>
<keyword evidence="8" id="KW-1015">Disulfide bond</keyword>
<comment type="subcellular location">
    <subcellularLocation>
        <location evidence="2">Secreted</location>
    </subcellularLocation>
</comment>
<dbReference type="InterPro" id="IPR017853">
    <property type="entry name" value="GH"/>
</dbReference>
<dbReference type="SMART" id="SM00633">
    <property type="entry name" value="Glyco_10"/>
    <property type="match status" value="1"/>
</dbReference>
<feature type="domain" description="GH10" evidence="13">
    <location>
        <begin position="41"/>
        <end position="348"/>
    </location>
</feature>
<feature type="signal peptide" evidence="12">
    <location>
        <begin position="1"/>
        <end position="16"/>
    </location>
</feature>
<evidence type="ECO:0000256" key="12">
    <source>
        <dbReference type="SAM" id="SignalP"/>
    </source>
</evidence>
<dbReference type="AlphaFoldDB" id="A0AAD4GPN5"/>
<evidence type="ECO:0000313" key="15">
    <source>
        <dbReference type="Proteomes" id="UP001194746"/>
    </source>
</evidence>
<keyword evidence="7 11" id="KW-0378">Hydrolase</keyword>
<dbReference type="InterPro" id="IPR001000">
    <property type="entry name" value="GH10_dom"/>
</dbReference>
<dbReference type="EMBL" id="VCAU01000116">
    <property type="protein sequence ID" value="KAF9884636.1"/>
    <property type="molecule type" value="Genomic_DNA"/>
</dbReference>
<dbReference type="Gene3D" id="3.20.20.80">
    <property type="entry name" value="Glycosidases"/>
    <property type="match status" value="1"/>
</dbReference>
<comment type="caution">
    <text evidence="14">The sequence shown here is derived from an EMBL/GenBank/DDBJ whole genome shotgun (WGS) entry which is preliminary data.</text>
</comment>
<dbReference type="EC" id="3.2.1.8" evidence="11"/>
<organism evidence="14 15">
    <name type="scientific">Aspergillus nanangensis</name>
    <dbReference type="NCBI Taxonomy" id="2582783"/>
    <lineage>
        <taxon>Eukaryota</taxon>
        <taxon>Fungi</taxon>
        <taxon>Dikarya</taxon>
        <taxon>Ascomycota</taxon>
        <taxon>Pezizomycotina</taxon>
        <taxon>Eurotiomycetes</taxon>
        <taxon>Eurotiomycetidae</taxon>
        <taxon>Eurotiales</taxon>
        <taxon>Aspergillaceae</taxon>
        <taxon>Aspergillus</taxon>
        <taxon>Aspergillus subgen. Circumdati</taxon>
    </lineage>
</organism>
<comment type="pathway">
    <text evidence="3">Glycan degradation; xylan degradation.</text>
</comment>
<evidence type="ECO:0000256" key="3">
    <source>
        <dbReference type="ARBA" id="ARBA00004851"/>
    </source>
</evidence>
<dbReference type="GO" id="GO:0031176">
    <property type="term" value="F:endo-1,4-beta-xylanase activity"/>
    <property type="evidence" value="ECO:0007669"/>
    <property type="project" value="UniProtKB-EC"/>
</dbReference>
<dbReference type="PANTHER" id="PTHR31490:SF35">
    <property type="entry name" value="ENDO-1,4-BETA-XYLANASE"/>
    <property type="match status" value="1"/>
</dbReference>
<proteinExistence type="inferred from homology"/>
<comment type="similarity">
    <text evidence="4 11">Belongs to the glycosyl hydrolase 10 (cellulase F) family.</text>
</comment>
<evidence type="ECO:0000256" key="8">
    <source>
        <dbReference type="ARBA" id="ARBA00023157"/>
    </source>
</evidence>
<evidence type="ECO:0000256" key="6">
    <source>
        <dbReference type="ARBA" id="ARBA00022651"/>
    </source>
</evidence>
<evidence type="ECO:0000259" key="13">
    <source>
        <dbReference type="PROSITE" id="PS51760"/>
    </source>
</evidence>
<keyword evidence="10 11" id="KW-0624">Polysaccharide degradation</keyword>
<evidence type="ECO:0000256" key="5">
    <source>
        <dbReference type="ARBA" id="ARBA00022525"/>
    </source>
</evidence>
<evidence type="ECO:0000256" key="10">
    <source>
        <dbReference type="ARBA" id="ARBA00023326"/>
    </source>
</evidence>
<reference evidence="14" key="2">
    <citation type="submission" date="2020-02" db="EMBL/GenBank/DDBJ databases">
        <authorList>
            <person name="Gilchrist C.L.M."/>
            <person name="Chooi Y.-H."/>
        </authorList>
    </citation>
    <scope>NUCLEOTIDE SEQUENCE</scope>
    <source>
        <strain evidence="14">MST-FP2251</strain>
    </source>
</reference>
<dbReference type="Proteomes" id="UP001194746">
    <property type="component" value="Unassembled WGS sequence"/>
</dbReference>
<evidence type="ECO:0000256" key="9">
    <source>
        <dbReference type="ARBA" id="ARBA00023277"/>
    </source>
</evidence>
<evidence type="ECO:0000256" key="4">
    <source>
        <dbReference type="ARBA" id="ARBA00007495"/>
    </source>
</evidence>
<keyword evidence="11" id="KW-0326">Glycosidase</keyword>
<name>A0AAD4GPN5_ASPNN</name>
<dbReference type="GO" id="GO:0045493">
    <property type="term" value="P:xylan catabolic process"/>
    <property type="evidence" value="ECO:0007669"/>
    <property type="project" value="UniProtKB-KW"/>
</dbReference>
<dbReference type="InterPro" id="IPR044846">
    <property type="entry name" value="GH10"/>
</dbReference>
<dbReference type="Pfam" id="PF00331">
    <property type="entry name" value="Glyco_hydro_10"/>
    <property type="match status" value="1"/>
</dbReference>
<dbReference type="GO" id="GO:0005576">
    <property type="term" value="C:extracellular region"/>
    <property type="evidence" value="ECO:0007669"/>
    <property type="project" value="UniProtKB-SubCell"/>
</dbReference>
<reference evidence="14" key="1">
    <citation type="journal article" date="2019" name="Beilstein J. Org. Chem.">
        <title>Nanangenines: drimane sesquiterpenoids as the dominant metabolite cohort of a novel Australian fungus, Aspergillus nanangensis.</title>
        <authorList>
            <person name="Lacey H.J."/>
            <person name="Gilchrist C.L.M."/>
            <person name="Crombie A."/>
            <person name="Kalaitzis J.A."/>
            <person name="Vuong D."/>
            <person name="Rutledge P.J."/>
            <person name="Turner P."/>
            <person name="Pitt J.I."/>
            <person name="Lacey E."/>
            <person name="Chooi Y.H."/>
            <person name="Piggott A.M."/>
        </authorList>
    </citation>
    <scope>NUCLEOTIDE SEQUENCE</scope>
    <source>
        <strain evidence="14">MST-FP2251</strain>
    </source>
</reference>
<keyword evidence="6" id="KW-0858">Xylan degradation</keyword>
<sequence length="357" mass="40069">MRLSIVTALLVGSSLAAPHHEKGLSLNTLAQRRGKLWFGTAADIPHTAETTDTAYLDILKKQFGEMTPANALKFLFTEPEQNKFNFSDGDYFMDLARHTGKSVRCHNLVWATQVSDFVTTGNWTAETLIPVMRNHIFKTVKHFGDRCYSWDVVNEAFNSDGSFSSSIWYDTIGEEYVYLAFKFAQQALKEVHANKVKLYYNDYGIESPGPKVDAVLKLVKELRKRHIRIDGVGLEAHFMVGGTPSLADQVATQKAFIKADLDVAMTELDIRFAQEPFYTAEAQRQQAQDYYVSVSSCLLSGRRCVGVVVWDFYDKYSWVPYSFEGQGGATLFNDTLEAKPAYYAVADALMGKPCSVC</sequence>
<evidence type="ECO:0000256" key="11">
    <source>
        <dbReference type="RuleBase" id="RU361174"/>
    </source>
</evidence>
<gene>
    <name evidence="14" type="ORF">FE257_001389</name>
</gene>
<protein>
    <recommendedName>
        <fullName evidence="11">Beta-xylanase</fullName>
        <ecNumber evidence="11">3.2.1.8</ecNumber>
    </recommendedName>
</protein>
<keyword evidence="12" id="KW-0732">Signal</keyword>
<dbReference type="PRINTS" id="PR00134">
    <property type="entry name" value="GLHYDRLASE10"/>
</dbReference>
<dbReference type="SUPFAM" id="SSF51445">
    <property type="entry name" value="(Trans)glycosidases"/>
    <property type="match status" value="1"/>
</dbReference>
<keyword evidence="15" id="KW-1185">Reference proteome</keyword>